<sequence>MEVDPKTPKSLSLPWRTRMYLSLISVITEIVSRRDGTPNRYLLKLLQCRVPPMSEPNNGVKTYDVVMDPTSKIWFRVFVPTEEGTVEDMPVIVFFHGGGFVYLGANVTVYDVLCRWFARSVPAIVVSLDYRLAPEHRYPVQHNDCFDMLNFIDDDKNRSKWLPDSANISQCFLVGDSAGGNIAHHVAQRACEYNFNQLKVIGVVAIQPLFGGEERTDSEKELERLPLVSLKQCDWYWNALMPPGEGYNRDHPIINVSGPNAMDISKIAFPPTIVVVARFDALRDWQKRYYEWLKKSGKEAYLVEYPNMCHGFYVFPELPESEQVVSQIKQFIHKVCSHTN</sequence>
<dbReference type="InterPro" id="IPR050466">
    <property type="entry name" value="Carboxylest/Gibb_receptor"/>
</dbReference>
<keyword evidence="4" id="KW-1185">Reference proteome</keyword>
<proteinExistence type="inferred from homology"/>
<evidence type="ECO:0000313" key="4">
    <source>
        <dbReference type="Proteomes" id="UP000245207"/>
    </source>
</evidence>
<dbReference type="SUPFAM" id="SSF53474">
    <property type="entry name" value="alpha/beta-Hydrolases"/>
    <property type="match status" value="1"/>
</dbReference>
<dbReference type="OrthoDB" id="408631at2759"/>
<gene>
    <name evidence="3" type="ORF">CTI12_AA516810</name>
</gene>
<organism evidence="3 4">
    <name type="scientific">Artemisia annua</name>
    <name type="common">Sweet wormwood</name>
    <dbReference type="NCBI Taxonomy" id="35608"/>
    <lineage>
        <taxon>Eukaryota</taxon>
        <taxon>Viridiplantae</taxon>
        <taxon>Streptophyta</taxon>
        <taxon>Embryophyta</taxon>
        <taxon>Tracheophyta</taxon>
        <taxon>Spermatophyta</taxon>
        <taxon>Magnoliopsida</taxon>
        <taxon>eudicotyledons</taxon>
        <taxon>Gunneridae</taxon>
        <taxon>Pentapetalae</taxon>
        <taxon>asterids</taxon>
        <taxon>campanulids</taxon>
        <taxon>Asterales</taxon>
        <taxon>Asteraceae</taxon>
        <taxon>Asteroideae</taxon>
        <taxon>Anthemideae</taxon>
        <taxon>Artemisiinae</taxon>
        <taxon>Artemisia</taxon>
    </lineage>
</organism>
<dbReference type="PANTHER" id="PTHR23024:SF24">
    <property type="entry name" value="ALPHA_BETA HYDROLASE FOLD-3 DOMAIN-CONTAINING PROTEIN"/>
    <property type="match status" value="1"/>
</dbReference>
<keyword evidence="3" id="KW-0378">Hydrolase</keyword>
<name>A0A2U1L956_ARTAN</name>
<dbReference type="Proteomes" id="UP000245207">
    <property type="component" value="Unassembled WGS sequence"/>
</dbReference>
<dbReference type="AlphaFoldDB" id="A0A2U1L956"/>
<dbReference type="Gene3D" id="3.40.50.1820">
    <property type="entry name" value="alpha/beta hydrolase"/>
    <property type="match status" value="1"/>
</dbReference>
<comment type="similarity">
    <text evidence="1">Belongs to the 'GDXG' lipolytic enzyme family.</text>
</comment>
<comment type="caution">
    <text evidence="3">The sequence shown here is derived from an EMBL/GenBank/DDBJ whole genome shotgun (WGS) entry which is preliminary data.</text>
</comment>
<evidence type="ECO:0000259" key="2">
    <source>
        <dbReference type="Pfam" id="PF07859"/>
    </source>
</evidence>
<dbReference type="InterPro" id="IPR013094">
    <property type="entry name" value="AB_hydrolase_3"/>
</dbReference>
<feature type="domain" description="Alpha/beta hydrolase fold-3" evidence="2">
    <location>
        <begin position="92"/>
        <end position="313"/>
    </location>
</feature>
<dbReference type="Pfam" id="PF07859">
    <property type="entry name" value="Abhydrolase_3"/>
    <property type="match status" value="1"/>
</dbReference>
<evidence type="ECO:0000313" key="3">
    <source>
        <dbReference type="EMBL" id="PWA45550.1"/>
    </source>
</evidence>
<dbReference type="PANTHER" id="PTHR23024">
    <property type="entry name" value="ARYLACETAMIDE DEACETYLASE"/>
    <property type="match status" value="1"/>
</dbReference>
<dbReference type="STRING" id="35608.A0A2U1L956"/>
<dbReference type="InterPro" id="IPR029058">
    <property type="entry name" value="AB_hydrolase_fold"/>
</dbReference>
<evidence type="ECO:0000256" key="1">
    <source>
        <dbReference type="ARBA" id="ARBA00010515"/>
    </source>
</evidence>
<dbReference type="EMBL" id="PKPP01010709">
    <property type="protein sequence ID" value="PWA45550.1"/>
    <property type="molecule type" value="Genomic_DNA"/>
</dbReference>
<dbReference type="GO" id="GO:0016787">
    <property type="term" value="F:hydrolase activity"/>
    <property type="evidence" value="ECO:0007669"/>
    <property type="project" value="UniProtKB-KW"/>
</dbReference>
<reference evidence="3 4" key="1">
    <citation type="journal article" date="2018" name="Mol. Plant">
        <title>The genome of Artemisia annua provides insight into the evolution of Asteraceae family and artemisinin biosynthesis.</title>
        <authorList>
            <person name="Shen Q."/>
            <person name="Zhang L."/>
            <person name="Liao Z."/>
            <person name="Wang S."/>
            <person name="Yan T."/>
            <person name="Shi P."/>
            <person name="Liu M."/>
            <person name="Fu X."/>
            <person name="Pan Q."/>
            <person name="Wang Y."/>
            <person name="Lv Z."/>
            <person name="Lu X."/>
            <person name="Zhang F."/>
            <person name="Jiang W."/>
            <person name="Ma Y."/>
            <person name="Chen M."/>
            <person name="Hao X."/>
            <person name="Li L."/>
            <person name="Tang Y."/>
            <person name="Lv G."/>
            <person name="Zhou Y."/>
            <person name="Sun X."/>
            <person name="Brodelius P.E."/>
            <person name="Rose J.K.C."/>
            <person name="Tang K."/>
        </authorList>
    </citation>
    <scope>NUCLEOTIDE SEQUENCE [LARGE SCALE GENOMIC DNA]</scope>
    <source>
        <strain evidence="4">cv. Huhao1</strain>
        <tissue evidence="3">Leaf</tissue>
    </source>
</reference>
<protein>
    <submittedName>
        <fullName evidence="3">Alpha/beta hydrolase fold-3</fullName>
    </submittedName>
</protein>
<accession>A0A2U1L956</accession>